<evidence type="ECO:0000313" key="5">
    <source>
        <dbReference type="Proteomes" id="UP000295351"/>
    </source>
</evidence>
<reference evidence="4 5" key="1">
    <citation type="submission" date="2019-03" db="EMBL/GenBank/DDBJ databases">
        <title>Genomic Encyclopedia of Type Strains, Phase IV (KMG-IV): sequencing the most valuable type-strain genomes for metagenomic binning, comparative biology and taxonomic classification.</title>
        <authorList>
            <person name="Goeker M."/>
        </authorList>
    </citation>
    <scope>NUCLEOTIDE SEQUENCE [LARGE SCALE GENOMIC DNA]</scope>
    <source>
        <strain evidence="4 5">DSM 18401</strain>
    </source>
</reference>
<name>A0A4R2CTB4_SHIGR</name>
<dbReference type="PANTHER" id="PTHR39084">
    <property type="entry name" value="MEMBRANE PROTEIN-RELATED"/>
    <property type="match status" value="1"/>
</dbReference>
<evidence type="ECO:0000259" key="3">
    <source>
        <dbReference type="Pfam" id="PF13194"/>
    </source>
</evidence>
<evidence type="ECO:0000256" key="1">
    <source>
        <dbReference type="SAM" id="Phobius"/>
    </source>
</evidence>
<feature type="domain" description="MgtC/SapB/SrpB/YhiD N-terminal" evidence="2">
    <location>
        <begin position="12"/>
        <end position="137"/>
    </location>
</feature>
<keyword evidence="5" id="KW-1185">Reference proteome</keyword>
<feature type="transmembrane region" description="Helical" evidence="1">
    <location>
        <begin position="40"/>
        <end position="60"/>
    </location>
</feature>
<feature type="transmembrane region" description="Helical" evidence="1">
    <location>
        <begin position="208"/>
        <end position="228"/>
    </location>
</feature>
<organism evidence="4 5">
    <name type="scientific">Shinella granuli</name>
    <dbReference type="NCBI Taxonomy" id="323621"/>
    <lineage>
        <taxon>Bacteria</taxon>
        <taxon>Pseudomonadati</taxon>
        <taxon>Pseudomonadota</taxon>
        <taxon>Alphaproteobacteria</taxon>
        <taxon>Hyphomicrobiales</taxon>
        <taxon>Rhizobiaceae</taxon>
        <taxon>Shinella</taxon>
    </lineage>
</organism>
<dbReference type="Pfam" id="PF02308">
    <property type="entry name" value="MgtC"/>
    <property type="match status" value="1"/>
</dbReference>
<dbReference type="InterPro" id="IPR049177">
    <property type="entry name" value="MgtC_SapB_SrpB_YhiD_N"/>
</dbReference>
<gene>
    <name evidence="4" type="ORF">EV665_110100</name>
</gene>
<accession>A0A4R2CTB4</accession>
<feature type="transmembrane region" description="Helical" evidence="1">
    <location>
        <begin position="66"/>
        <end position="82"/>
    </location>
</feature>
<evidence type="ECO:0000259" key="2">
    <source>
        <dbReference type="Pfam" id="PF02308"/>
    </source>
</evidence>
<keyword evidence="1" id="KW-0812">Transmembrane</keyword>
<dbReference type="PANTHER" id="PTHR39084:SF1">
    <property type="entry name" value="DUF4010 DOMAIN-CONTAINING PROTEIN"/>
    <property type="match status" value="1"/>
</dbReference>
<protein>
    <submittedName>
        <fullName evidence="4">Uncharacterized membrane protein (DUF4010 family)</fullName>
    </submittedName>
</protein>
<feature type="transmembrane region" description="Helical" evidence="1">
    <location>
        <begin position="240"/>
        <end position="262"/>
    </location>
</feature>
<proteinExistence type="predicted"/>
<feature type="transmembrane region" description="Helical" evidence="1">
    <location>
        <begin position="12"/>
        <end position="28"/>
    </location>
</feature>
<feature type="transmembrane region" description="Helical" evidence="1">
    <location>
        <begin position="369"/>
        <end position="391"/>
    </location>
</feature>
<dbReference type="Pfam" id="PF13194">
    <property type="entry name" value="DUF4010"/>
    <property type="match status" value="1"/>
</dbReference>
<feature type="transmembrane region" description="Helical" evidence="1">
    <location>
        <begin position="336"/>
        <end position="357"/>
    </location>
</feature>
<feature type="transmembrane region" description="Helical" evidence="1">
    <location>
        <begin position="269"/>
        <end position="291"/>
    </location>
</feature>
<dbReference type="AlphaFoldDB" id="A0A4R2CTB4"/>
<keyword evidence="1" id="KW-1133">Transmembrane helix</keyword>
<feature type="transmembrane region" description="Helical" evidence="1">
    <location>
        <begin position="398"/>
        <end position="417"/>
    </location>
</feature>
<keyword evidence="1" id="KW-0472">Membrane</keyword>
<comment type="caution">
    <text evidence="4">The sequence shown here is derived from an EMBL/GenBank/DDBJ whole genome shotgun (WGS) entry which is preliminary data.</text>
</comment>
<sequence length="420" mass="42677">MARAMDTLIARLGIALSIGLLVGLERGWQERRAPAGSRTAGMRTFGISGLLGGVLAAVAASLHYPMVFPIGFLGFAVTLGVFKLREAQSDSDYSVTTVMAGLGVFALGGLAVAGDAQAAAAGGAALAATLASRDVLHGFLKRLTWVELRSAMMLAVMTAVILPILPDETIDPWGGLNPRKVWLFTVLTASLSFLGYIAVRMFGARKGFVLSAIAGSLVSSTAVTMVLARTAKLSVDPLPLAGAAALGAAVSITRVIGLILLIDPTAIILVGPAAATAAVIFSACGLAMFYWPQNKPFADVPASNPFEIGPLLIFATIFAVAGITSAVLVSQFGSSGLLATTALTGTVDVDVAVLTALQMGRDVLPLDVIAKAILAAMATNALCRAGIAAVLAPASFSLPLAAITLVAGTAAYAAYALPLA</sequence>
<feature type="transmembrane region" description="Helical" evidence="1">
    <location>
        <begin position="148"/>
        <end position="166"/>
    </location>
</feature>
<dbReference type="InterPro" id="IPR025105">
    <property type="entry name" value="DUF4010"/>
</dbReference>
<feature type="domain" description="DUF4010" evidence="3">
    <location>
        <begin position="186"/>
        <end position="391"/>
    </location>
</feature>
<feature type="transmembrane region" description="Helical" evidence="1">
    <location>
        <begin position="311"/>
        <end position="329"/>
    </location>
</feature>
<dbReference type="Proteomes" id="UP000295351">
    <property type="component" value="Unassembled WGS sequence"/>
</dbReference>
<evidence type="ECO:0000313" key="4">
    <source>
        <dbReference type="EMBL" id="TCN43502.1"/>
    </source>
</evidence>
<feature type="transmembrane region" description="Helical" evidence="1">
    <location>
        <begin position="181"/>
        <end position="199"/>
    </location>
</feature>
<dbReference type="EMBL" id="SLVX01000010">
    <property type="protein sequence ID" value="TCN43502.1"/>
    <property type="molecule type" value="Genomic_DNA"/>
</dbReference>